<dbReference type="GeneID" id="66869266"/>
<keyword evidence="2" id="KW-0238">DNA-binding</keyword>
<protein>
    <submittedName>
        <fullName evidence="5">ArsR family transcriptional regulator</fullName>
    </submittedName>
</protein>
<gene>
    <name evidence="5" type="ORF">AFK71_01810</name>
</gene>
<evidence type="ECO:0000256" key="1">
    <source>
        <dbReference type="ARBA" id="ARBA00023015"/>
    </source>
</evidence>
<organism evidence="5 6">
    <name type="scientific">Virgibacillus pantothenticus</name>
    <dbReference type="NCBI Taxonomy" id="1473"/>
    <lineage>
        <taxon>Bacteria</taxon>
        <taxon>Bacillati</taxon>
        <taxon>Bacillota</taxon>
        <taxon>Bacilli</taxon>
        <taxon>Bacillales</taxon>
        <taxon>Bacillaceae</taxon>
        <taxon>Virgibacillus</taxon>
    </lineage>
</organism>
<proteinExistence type="predicted"/>
<dbReference type="GO" id="GO:0003677">
    <property type="term" value="F:DNA binding"/>
    <property type="evidence" value="ECO:0007669"/>
    <property type="project" value="UniProtKB-KW"/>
</dbReference>
<keyword evidence="1" id="KW-0805">Transcription regulation</keyword>
<comment type="caution">
    <text evidence="5">The sequence shown here is derived from an EMBL/GenBank/DDBJ whole genome shotgun (WGS) entry which is preliminary data.</text>
</comment>
<dbReference type="SUPFAM" id="SSF46785">
    <property type="entry name" value="Winged helix' DNA-binding domain"/>
    <property type="match status" value="1"/>
</dbReference>
<sequence>MRNRKSGYGCPEGCPVESTLDVIGGKWKGVIVYHLLDDKKRFNELRRLIPGITQRMLSLQLSELEQDGIICRKVYPEVPPRVEYSMTEFGMTLEPIITQMKEWGDKYKARMFENK</sequence>
<dbReference type="InterPro" id="IPR036390">
    <property type="entry name" value="WH_DNA-bd_sf"/>
</dbReference>
<evidence type="ECO:0000313" key="6">
    <source>
        <dbReference type="Proteomes" id="UP000036780"/>
    </source>
</evidence>
<dbReference type="AlphaFoldDB" id="A0A0L0QUL9"/>
<dbReference type="PANTHER" id="PTHR33204:SF33">
    <property type="entry name" value="TRANSCRIPTIONAL REGULATOR, MARR FAMILY"/>
    <property type="match status" value="1"/>
</dbReference>
<feature type="domain" description="HTH hxlR-type" evidence="4">
    <location>
        <begin position="14"/>
        <end position="112"/>
    </location>
</feature>
<dbReference type="PROSITE" id="PS51118">
    <property type="entry name" value="HTH_HXLR"/>
    <property type="match status" value="1"/>
</dbReference>
<keyword evidence="3" id="KW-0804">Transcription</keyword>
<evidence type="ECO:0000256" key="3">
    <source>
        <dbReference type="ARBA" id="ARBA00023163"/>
    </source>
</evidence>
<evidence type="ECO:0000259" key="4">
    <source>
        <dbReference type="PROSITE" id="PS51118"/>
    </source>
</evidence>
<dbReference type="InterPro" id="IPR002577">
    <property type="entry name" value="HTH_HxlR"/>
</dbReference>
<dbReference type="InterPro" id="IPR036388">
    <property type="entry name" value="WH-like_DNA-bd_sf"/>
</dbReference>
<dbReference type="Proteomes" id="UP000036780">
    <property type="component" value="Unassembled WGS sequence"/>
</dbReference>
<keyword evidence="6" id="KW-1185">Reference proteome</keyword>
<accession>A0A0L0QUL9</accession>
<dbReference type="RefSeq" id="WP_050349854.1">
    <property type="nucleotide sequence ID" value="NZ_CP073011.1"/>
</dbReference>
<dbReference type="PANTHER" id="PTHR33204">
    <property type="entry name" value="TRANSCRIPTIONAL REGULATOR, MARR FAMILY"/>
    <property type="match status" value="1"/>
</dbReference>
<evidence type="ECO:0000256" key="2">
    <source>
        <dbReference type="ARBA" id="ARBA00023125"/>
    </source>
</evidence>
<dbReference type="Pfam" id="PF01638">
    <property type="entry name" value="HxlR"/>
    <property type="match status" value="1"/>
</dbReference>
<evidence type="ECO:0000313" key="5">
    <source>
        <dbReference type="EMBL" id="KNE22380.1"/>
    </source>
</evidence>
<name>A0A0L0QUL9_VIRPA</name>
<dbReference type="PATRIC" id="fig|1473.5.peg.3272"/>
<dbReference type="Gene3D" id="1.10.10.10">
    <property type="entry name" value="Winged helix-like DNA-binding domain superfamily/Winged helix DNA-binding domain"/>
    <property type="match status" value="1"/>
</dbReference>
<dbReference type="OrthoDB" id="9791143at2"/>
<reference evidence="6" key="1">
    <citation type="submission" date="2015-07" db="EMBL/GenBank/DDBJ databases">
        <title>Fjat-10053 dsm26.</title>
        <authorList>
            <person name="Liu B."/>
            <person name="Wang J."/>
            <person name="Zhu Y."/>
            <person name="Liu G."/>
            <person name="Chen Q."/>
            <person name="Chen Z."/>
            <person name="Lan J."/>
            <person name="Che J."/>
            <person name="Ge C."/>
            <person name="Shi H."/>
            <person name="Pan Z."/>
            <person name="Liu X."/>
        </authorList>
    </citation>
    <scope>NUCLEOTIDE SEQUENCE [LARGE SCALE GENOMIC DNA]</scope>
    <source>
        <strain evidence="6">DSM 26</strain>
    </source>
</reference>
<dbReference type="EMBL" id="LGTO01000002">
    <property type="protein sequence ID" value="KNE22380.1"/>
    <property type="molecule type" value="Genomic_DNA"/>
</dbReference>